<dbReference type="InterPro" id="IPR036291">
    <property type="entry name" value="NAD(P)-bd_dom_sf"/>
</dbReference>
<proteinExistence type="inferred from homology"/>
<name>A0A813RYA0_9BILA</name>
<dbReference type="EMBL" id="CAJOAY010002668">
    <property type="protein sequence ID" value="CAF3970467.1"/>
    <property type="molecule type" value="Genomic_DNA"/>
</dbReference>
<dbReference type="OrthoDB" id="300709at2759"/>
<dbReference type="Proteomes" id="UP000663891">
    <property type="component" value="Unassembled WGS sequence"/>
</dbReference>
<comment type="similarity">
    <text evidence="1">Belongs to the NmrA-type oxidoreductase family.</text>
</comment>
<comment type="caution">
    <text evidence="5">The sequence shown here is derived from an EMBL/GenBank/DDBJ whole genome shotgun (WGS) entry which is preliminary data.</text>
</comment>
<dbReference type="AlphaFoldDB" id="A0A813RYA0"/>
<accession>A0A813RYA0</accession>
<evidence type="ECO:0000256" key="3">
    <source>
        <dbReference type="ARBA" id="ARBA00040296"/>
    </source>
</evidence>
<dbReference type="Gene3D" id="3.40.50.720">
    <property type="entry name" value="NAD(P)-binding Rossmann-like Domain"/>
    <property type="match status" value="1"/>
</dbReference>
<keyword evidence="2" id="KW-0521">NADP</keyword>
<dbReference type="Gene3D" id="3.90.25.10">
    <property type="entry name" value="UDP-galactose 4-epimerase, domain 1"/>
    <property type="match status" value="1"/>
</dbReference>
<dbReference type="InterPro" id="IPR051164">
    <property type="entry name" value="NmrA-like_oxidored"/>
</dbReference>
<dbReference type="CDD" id="cd05251">
    <property type="entry name" value="NmrA_like_SDR_a"/>
    <property type="match status" value="1"/>
</dbReference>
<evidence type="ECO:0000313" key="5">
    <source>
        <dbReference type="EMBL" id="CAF0788741.1"/>
    </source>
</evidence>
<dbReference type="PANTHER" id="PTHR42748:SF7">
    <property type="entry name" value="NMRA LIKE REDOX SENSOR 1-RELATED"/>
    <property type="match status" value="1"/>
</dbReference>
<dbReference type="GO" id="GO:0005634">
    <property type="term" value="C:nucleus"/>
    <property type="evidence" value="ECO:0007669"/>
    <property type="project" value="TreeGrafter"/>
</dbReference>
<dbReference type="SUPFAM" id="SSF51735">
    <property type="entry name" value="NAD(P)-binding Rossmann-fold domains"/>
    <property type="match status" value="1"/>
</dbReference>
<dbReference type="PANTHER" id="PTHR42748">
    <property type="entry name" value="NITROGEN METABOLITE REPRESSION PROTEIN NMRA FAMILY MEMBER"/>
    <property type="match status" value="1"/>
</dbReference>
<sequence>MLSQQRQRKIIIIGGTGKQGSAVINALLPSKSTSSLHLLTLTRNLQSKKALELKEREVELVQADLDEATVDQLANVFQGADGLFIAQAISDKEVEQGYKIINAAEKAGVKQVVYSSVGRAHDAPDVPHFHSKFLIEEYLKKSSIKYYTILRPFSFMENLFYATRYDKEKINFWTDPQTIVNHIACEDIGKVAAQAFLNPEKYNHQSIELAGDTMNGNQLCETFSKVLERPMKYVKMDVRDESTRLMIQWIENSKFVVDVKALKEEYGLNLKSVEDFMRENRDVFG</sequence>
<protein>
    <recommendedName>
        <fullName evidence="3">NmrA-like family domain-containing protein 1</fullName>
    </recommendedName>
</protein>
<evidence type="ECO:0000256" key="2">
    <source>
        <dbReference type="ARBA" id="ARBA00022857"/>
    </source>
</evidence>
<organism evidence="5 7">
    <name type="scientific">Adineta steineri</name>
    <dbReference type="NCBI Taxonomy" id="433720"/>
    <lineage>
        <taxon>Eukaryota</taxon>
        <taxon>Metazoa</taxon>
        <taxon>Spiralia</taxon>
        <taxon>Gnathifera</taxon>
        <taxon>Rotifera</taxon>
        <taxon>Eurotatoria</taxon>
        <taxon>Bdelloidea</taxon>
        <taxon>Adinetida</taxon>
        <taxon>Adinetidae</taxon>
        <taxon>Adineta</taxon>
    </lineage>
</organism>
<evidence type="ECO:0000313" key="7">
    <source>
        <dbReference type="Proteomes" id="UP000663891"/>
    </source>
</evidence>
<dbReference type="Proteomes" id="UP000663881">
    <property type="component" value="Unassembled WGS sequence"/>
</dbReference>
<dbReference type="EMBL" id="CAJNON010000018">
    <property type="protein sequence ID" value="CAF0788741.1"/>
    <property type="molecule type" value="Genomic_DNA"/>
</dbReference>
<reference evidence="5" key="1">
    <citation type="submission" date="2021-02" db="EMBL/GenBank/DDBJ databases">
        <authorList>
            <person name="Nowell W R."/>
        </authorList>
    </citation>
    <scope>NUCLEOTIDE SEQUENCE</scope>
</reference>
<gene>
    <name evidence="6" type="ORF">OKA104_LOCUS28072</name>
    <name evidence="5" type="ORF">VCS650_LOCUS3364</name>
</gene>
<dbReference type="InterPro" id="IPR008030">
    <property type="entry name" value="NmrA-like"/>
</dbReference>
<evidence type="ECO:0000259" key="4">
    <source>
        <dbReference type="Pfam" id="PF05368"/>
    </source>
</evidence>
<dbReference type="Pfam" id="PF05368">
    <property type="entry name" value="NmrA"/>
    <property type="match status" value="1"/>
</dbReference>
<evidence type="ECO:0000313" key="6">
    <source>
        <dbReference type="EMBL" id="CAF3970467.1"/>
    </source>
</evidence>
<feature type="domain" description="NmrA-like" evidence="4">
    <location>
        <begin position="8"/>
        <end position="237"/>
    </location>
</feature>
<evidence type="ECO:0000256" key="1">
    <source>
        <dbReference type="ARBA" id="ARBA00006328"/>
    </source>
</evidence>